<evidence type="ECO:0000259" key="2">
    <source>
        <dbReference type="Pfam" id="PF13472"/>
    </source>
</evidence>
<dbReference type="EMBL" id="BMMI01000002">
    <property type="protein sequence ID" value="GGL59976.1"/>
    <property type="molecule type" value="Genomic_DNA"/>
</dbReference>
<dbReference type="PANTHER" id="PTHR37981">
    <property type="entry name" value="LIPASE 2"/>
    <property type="match status" value="1"/>
</dbReference>
<reference evidence="4 5" key="3">
    <citation type="submission" date="2020-02" db="EMBL/GenBank/DDBJ databases">
        <title>Sequencing the genomes of 1000 actinobacteria strains.</title>
        <authorList>
            <person name="Klenk H.-P."/>
        </authorList>
    </citation>
    <scope>NUCLEOTIDE SEQUENCE [LARGE SCALE GENOMIC DNA]</scope>
    <source>
        <strain evidence="4 5">DSM 45201</strain>
    </source>
</reference>
<evidence type="ECO:0000313" key="5">
    <source>
        <dbReference type="Proteomes" id="UP000552836"/>
    </source>
</evidence>
<feature type="domain" description="SGNH hydrolase-type esterase" evidence="2">
    <location>
        <begin position="6"/>
        <end position="248"/>
    </location>
</feature>
<dbReference type="Gene3D" id="3.40.50.1110">
    <property type="entry name" value="SGNH hydrolase"/>
    <property type="match status" value="1"/>
</dbReference>
<proteinExistence type="predicted"/>
<dbReference type="RefSeq" id="WP_166756403.1">
    <property type="nucleotide sequence ID" value="NZ_BAABJU010000003.1"/>
</dbReference>
<evidence type="ECO:0000256" key="1">
    <source>
        <dbReference type="PIRSR" id="PIRSR637460-1"/>
    </source>
</evidence>
<feature type="active site" description="Nucleophile" evidence="1">
    <location>
        <position position="10"/>
    </location>
</feature>
<accession>A0A846LTK2</accession>
<dbReference type="InterPro" id="IPR013830">
    <property type="entry name" value="SGNH_hydro"/>
</dbReference>
<dbReference type="InterPro" id="IPR036514">
    <property type="entry name" value="SGNH_hydro_sf"/>
</dbReference>
<dbReference type="EMBL" id="JAAMPA010000002">
    <property type="protein sequence ID" value="NIH68778.1"/>
    <property type="molecule type" value="Genomic_DNA"/>
</dbReference>
<dbReference type="SUPFAM" id="SSF52266">
    <property type="entry name" value="SGNH hydrolase"/>
    <property type="match status" value="1"/>
</dbReference>
<evidence type="ECO:0000313" key="6">
    <source>
        <dbReference type="Proteomes" id="UP000648663"/>
    </source>
</evidence>
<organism evidence="4 5">
    <name type="scientific">Modestobacter marinus</name>
    <dbReference type="NCBI Taxonomy" id="477641"/>
    <lineage>
        <taxon>Bacteria</taxon>
        <taxon>Bacillati</taxon>
        <taxon>Actinomycetota</taxon>
        <taxon>Actinomycetes</taxon>
        <taxon>Geodermatophilales</taxon>
        <taxon>Geodermatophilaceae</taxon>
        <taxon>Modestobacter</taxon>
    </lineage>
</organism>
<dbReference type="CDD" id="cd01823">
    <property type="entry name" value="SEST_like"/>
    <property type="match status" value="1"/>
</dbReference>
<comment type="caution">
    <text evidence="4">The sequence shown here is derived from an EMBL/GenBank/DDBJ whole genome shotgun (WGS) entry which is preliminary data.</text>
</comment>
<reference evidence="3" key="4">
    <citation type="submission" date="2024-05" db="EMBL/GenBank/DDBJ databases">
        <authorList>
            <person name="Sun Q."/>
            <person name="Zhou Y."/>
        </authorList>
    </citation>
    <scope>NUCLEOTIDE SEQUENCE</scope>
    <source>
        <strain evidence="3">CGMCC 4.5581</strain>
    </source>
</reference>
<evidence type="ECO:0000313" key="3">
    <source>
        <dbReference type="EMBL" id="GGL59976.1"/>
    </source>
</evidence>
<evidence type="ECO:0000313" key="4">
    <source>
        <dbReference type="EMBL" id="NIH68778.1"/>
    </source>
</evidence>
<dbReference type="GO" id="GO:0019433">
    <property type="term" value="P:triglyceride catabolic process"/>
    <property type="evidence" value="ECO:0007669"/>
    <property type="project" value="TreeGrafter"/>
</dbReference>
<dbReference type="PANTHER" id="PTHR37981:SF1">
    <property type="entry name" value="SGNH HYDROLASE-TYPE ESTERASE DOMAIN-CONTAINING PROTEIN"/>
    <property type="match status" value="1"/>
</dbReference>
<dbReference type="InterPro" id="IPR037460">
    <property type="entry name" value="SEST-like"/>
</dbReference>
<reference evidence="6" key="2">
    <citation type="journal article" date="2019" name="Int. J. Syst. Evol. Microbiol.">
        <title>The Global Catalogue of Microorganisms (GCM) 10K type strain sequencing project: providing services to taxonomists for standard genome sequencing and annotation.</title>
        <authorList>
            <consortium name="The Broad Institute Genomics Platform"/>
            <consortium name="The Broad Institute Genome Sequencing Center for Infectious Disease"/>
            <person name="Wu L."/>
            <person name="Ma J."/>
        </authorList>
    </citation>
    <scope>NUCLEOTIDE SEQUENCE [LARGE SCALE GENOMIC DNA]</scope>
    <source>
        <strain evidence="6">CGMCC 4.5581</strain>
    </source>
</reference>
<reference evidence="3" key="1">
    <citation type="journal article" date="2014" name="Int. J. Syst. Evol. Microbiol.">
        <title>Complete genome of a new Firmicutes species belonging to the dominant human colonic microbiota ('Ruminococcus bicirculans') reveals two chromosomes and a selective capacity to utilize plant glucans.</title>
        <authorList>
            <consortium name="NISC Comparative Sequencing Program"/>
            <person name="Wegmann U."/>
            <person name="Louis P."/>
            <person name="Goesmann A."/>
            <person name="Henrissat B."/>
            <person name="Duncan S.H."/>
            <person name="Flint H.J."/>
        </authorList>
    </citation>
    <scope>NUCLEOTIDE SEQUENCE</scope>
    <source>
        <strain evidence="3">CGMCC 4.5581</strain>
    </source>
</reference>
<sequence>MTRYVALGSSFAAGPGIEPILDPGCARSGGNYPHLVAERLGYDLVDVTSGGATIDDVLTRPQALLAGGTVPPQVDAVGPDADLVTVTVGGNDVEYLLTLLRCSSRADPEGTPLPARAFFGTPIDPAAVHAALAVLPGRLAGLVGEVRRRAPRARVVLVDYLTVVPDRATPAFPMSEEHRLLCADVGRRLEAATAAAARDSGAELVAASAVSRDHAVGSADPWVTGWVFGDLLGGGVAPYHPNAAGMRAVADLLTDRLTAAPVS</sequence>
<gene>
    <name evidence="4" type="ORF">FB380_003266</name>
    <name evidence="3" type="ORF">GCM10011589_14990</name>
</gene>
<protein>
    <submittedName>
        <fullName evidence="4">Lysophospholipase L1-like esterase</fullName>
    </submittedName>
</protein>
<dbReference type="Pfam" id="PF13472">
    <property type="entry name" value="Lipase_GDSL_2"/>
    <property type="match status" value="1"/>
</dbReference>
<dbReference type="Proteomes" id="UP000648663">
    <property type="component" value="Unassembled WGS sequence"/>
</dbReference>
<feature type="active site" evidence="1">
    <location>
        <position position="240"/>
    </location>
</feature>
<dbReference type="AlphaFoldDB" id="A0A846LTK2"/>
<keyword evidence="6" id="KW-1185">Reference proteome</keyword>
<dbReference type="Proteomes" id="UP000552836">
    <property type="component" value="Unassembled WGS sequence"/>
</dbReference>
<dbReference type="GO" id="GO:0004806">
    <property type="term" value="F:triacylglycerol lipase activity"/>
    <property type="evidence" value="ECO:0007669"/>
    <property type="project" value="TreeGrafter"/>
</dbReference>
<name>A0A846LTK2_9ACTN</name>